<gene>
    <name evidence="2" type="ORF">BaRGS_00002571</name>
</gene>
<evidence type="ECO:0000313" key="2">
    <source>
        <dbReference type="EMBL" id="KAK7506459.1"/>
    </source>
</evidence>
<proteinExistence type="predicted"/>
<sequence>MQRHPTVRYRGCLISKHASDVLEPPDRGTATVSWHCTHRSVLKDVDSEDRMATGGHCGDPALGPCHVMSCHADPTLAGRTRDLRGLRQGSSKWDSVSVSISSWNWSERGSPRGDQNPDSRCGN</sequence>
<organism evidence="2 3">
    <name type="scientific">Batillaria attramentaria</name>
    <dbReference type="NCBI Taxonomy" id="370345"/>
    <lineage>
        <taxon>Eukaryota</taxon>
        <taxon>Metazoa</taxon>
        <taxon>Spiralia</taxon>
        <taxon>Lophotrochozoa</taxon>
        <taxon>Mollusca</taxon>
        <taxon>Gastropoda</taxon>
        <taxon>Caenogastropoda</taxon>
        <taxon>Sorbeoconcha</taxon>
        <taxon>Cerithioidea</taxon>
        <taxon>Batillariidae</taxon>
        <taxon>Batillaria</taxon>
    </lineage>
</organism>
<name>A0ABD0M3R0_9CAEN</name>
<accession>A0ABD0M3R0</accession>
<keyword evidence="3" id="KW-1185">Reference proteome</keyword>
<evidence type="ECO:0000313" key="3">
    <source>
        <dbReference type="Proteomes" id="UP001519460"/>
    </source>
</evidence>
<protein>
    <submittedName>
        <fullName evidence="2">Uncharacterized protein</fullName>
    </submittedName>
</protein>
<reference evidence="2 3" key="1">
    <citation type="journal article" date="2023" name="Sci. Data">
        <title>Genome assembly of the Korean intertidal mud-creeper Batillaria attramentaria.</title>
        <authorList>
            <person name="Patra A.K."/>
            <person name="Ho P.T."/>
            <person name="Jun S."/>
            <person name="Lee S.J."/>
            <person name="Kim Y."/>
            <person name="Won Y.J."/>
        </authorList>
    </citation>
    <scope>NUCLEOTIDE SEQUENCE [LARGE SCALE GENOMIC DNA]</scope>
    <source>
        <strain evidence="2">Wonlab-2016</strain>
    </source>
</reference>
<dbReference type="Proteomes" id="UP001519460">
    <property type="component" value="Unassembled WGS sequence"/>
</dbReference>
<feature type="region of interest" description="Disordered" evidence="1">
    <location>
        <begin position="104"/>
        <end position="123"/>
    </location>
</feature>
<evidence type="ECO:0000256" key="1">
    <source>
        <dbReference type="SAM" id="MobiDB-lite"/>
    </source>
</evidence>
<comment type="caution">
    <text evidence="2">The sequence shown here is derived from an EMBL/GenBank/DDBJ whole genome shotgun (WGS) entry which is preliminary data.</text>
</comment>
<dbReference type="EMBL" id="JACVVK020000007">
    <property type="protein sequence ID" value="KAK7506459.1"/>
    <property type="molecule type" value="Genomic_DNA"/>
</dbReference>
<dbReference type="AlphaFoldDB" id="A0ABD0M3R0"/>